<dbReference type="RefSeq" id="WP_041827538.1">
    <property type="nucleotide sequence ID" value="NZ_CP023687.1"/>
</dbReference>
<dbReference type="PROSITE" id="PS51186">
    <property type="entry name" value="GNAT"/>
    <property type="match status" value="1"/>
</dbReference>
<dbReference type="CDD" id="cd04301">
    <property type="entry name" value="NAT_SF"/>
    <property type="match status" value="1"/>
</dbReference>
<name>A0ABY9ATK0_PARCI</name>
<gene>
    <name evidence="4" type="ORF">QRO08_06710</name>
</gene>
<dbReference type="GeneID" id="79791586"/>
<dbReference type="PANTHER" id="PTHR43877">
    <property type="entry name" value="AMINOALKYLPHOSPHONATE N-ACETYLTRANSFERASE-RELATED-RELATED"/>
    <property type="match status" value="1"/>
</dbReference>
<dbReference type="EMBL" id="CP127363">
    <property type="protein sequence ID" value="WIY50254.1"/>
    <property type="molecule type" value="Genomic_DNA"/>
</dbReference>
<evidence type="ECO:0000313" key="5">
    <source>
        <dbReference type="Proteomes" id="UP001242732"/>
    </source>
</evidence>
<protein>
    <submittedName>
        <fullName evidence="4">GNAT family N-acetyltransferase</fullName>
    </submittedName>
</protein>
<dbReference type="Gene3D" id="3.40.630.30">
    <property type="match status" value="1"/>
</dbReference>
<evidence type="ECO:0000313" key="4">
    <source>
        <dbReference type="EMBL" id="WIY50254.1"/>
    </source>
</evidence>
<keyword evidence="5" id="KW-1185">Reference proteome</keyword>
<dbReference type="PANTHER" id="PTHR43877:SF5">
    <property type="entry name" value="BLL8307 PROTEIN"/>
    <property type="match status" value="1"/>
</dbReference>
<sequence>MNAPTPASTTAPLLRIRLDDLSDPRIAVFLQEHLADMRRISPPESVHALDLDGLRRPEIRFWSAWLDTPDGDRLAGTVALKRLDAGHAELKSMRTAAALRGQGIAARMLAHALAEARAAGHARISLETGSQPFFAPARALYARHGFEDCAPFGSYGPDPASHFMTRAL</sequence>
<dbReference type="Proteomes" id="UP001242732">
    <property type="component" value="Chromosome"/>
</dbReference>
<dbReference type="InterPro" id="IPR016181">
    <property type="entry name" value="Acyl_CoA_acyltransferase"/>
</dbReference>
<dbReference type="InterPro" id="IPR000182">
    <property type="entry name" value="GNAT_dom"/>
</dbReference>
<evidence type="ECO:0000256" key="2">
    <source>
        <dbReference type="ARBA" id="ARBA00023315"/>
    </source>
</evidence>
<dbReference type="SUPFAM" id="SSF55729">
    <property type="entry name" value="Acyl-CoA N-acyltransferases (Nat)"/>
    <property type="match status" value="1"/>
</dbReference>
<keyword evidence="1" id="KW-0808">Transferase</keyword>
<reference evidence="4 5" key="1">
    <citation type="submission" date="2023-06" db="EMBL/GenBank/DDBJ databases">
        <authorList>
            <person name="Ham H."/>
            <person name="Park D.S."/>
        </authorList>
    </citation>
    <scope>NUCLEOTIDE SEQUENCE [LARGE SCALE GENOMIC DNA]</scope>
    <source>
        <strain evidence="4 5">KACC 17005</strain>
    </source>
</reference>
<evidence type="ECO:0000256" key="1">
    <source>
        <dbReference type="ARBA" id="ARBA00022679"/>
    </source>
</evidence>
<evidence type="ECO:0000259" key="3">
    <source>
        <dbReference type="PROSITE" id="PS51186"/>
    </source>
</evidence>
<accession>A0ABY9ATK0</accession>
<keyword evidence="2" id="KW-0012">Acyltransferase</keyword>
<feature type="domain" description="N-acetyltransferase" evidence="3">
    <location>
        <begin position="16"/>
        <end position="168"/>
    </location>
</feature>
<organism evidence="4 5">
    <name type="scientific">Paracidovorax citrulli</name>
    <name type="common">Acidovorax citrulli</name>
    <dbReference type="NCBI Taxonomy" id="80869"/>
    <lineage>
        <taxon>Bacteria</taxon>
        <taxon>Pseudomonadati</taxon>
        <taxon>Pseudomonadota</taxon>
        <taxon>Betaproteobacteria</taxon>
        <taxon>Burkholderiales</taxon>
        <taxon>Comamonadaceae</taxon>
        <taxon>Paracidovorax</taxon>
    </lineage>
</organism>
<dbReference type="InterPro" id="IPR050832">
    <property type="entry name" value="Bact_Acetyltransf"/>
</dbReference>
<dbReference type="Pfam" id="PF00583">
    <property type="entry name" value="Acetyltransf_1"/>
    <property type="match status" value="1"/>
</dbReference>
<proteinExistence type="predicted"/>